<feature type="non-terminal residue" evidence="1">
    <location>
        <position position="1"/>
    </location>
</feature>
<comment type="caution">
    <text evidence="1">The sequence shown here is derived from an EMBL/GenBank/DDBJ whole genome shotgun (WGS) entry which is preliminary data.</text>
</comment>
<evidence type="ECO:0000313" key="1">
    <source>
        <dbReference type="EMBL" id="GAJ24724.1"/>
    </source>
</evidence>
<dbReference type="EMBL" id="BARW01036147">
    <property type="protein sequence ID" value="GAJ24724.1"/>
    <property type="molecule type" value="Genomic_DNA"/>
</dbReference>
<protein>
    <submittedName>
        <fullName evidence="1">Uncharacterized protein</fullName>
    </submittedName>
</protein>
<dbReference type="AlphaFoldDB" id="X1V4T1"/>
<accession>X1V4T1</accession>
<gene>
    <name evidence="1" type="ORF">S12H4_56187</name>
</gene>
<sequence>QQVKGKLKSLLQGKKSDAVLKKMAATFITLCSLADFSGIPKIMEKKKDDTIPDKEKVIIKESSKAKADVSKELSLKYSINIELPNTRDQLVYDAIFRSIRDNLL</sequence>
<proteinExistence type="predicted"/>
<name>X1V4T1_9ZZZZ</name>
<reference evidence="1" key="1">
    <citation type="journal article" date="2014" name="Front. Microbiol.">
        <title>High frequency of phylogenetically diverse reductive dehalogenase-homologous genes in deep subseafloor sedimentary metagenomes.</title>
        <authorList>
            <person name="Kawai M."/>
            <person name="Futagami T."/>
            <person name="Toyoda A."/>
            <person name="Takaki Y."/>
            <person name="Nishi S."/>
            <person name="Hori S."/>
            <person name="Arai W."/>
            <person name="Tsubouchi T."/>
            <person name="Morono Y."/>
            <person name="Uchiyama I."/>
            <person name="Ito T."/>
            <person name="Fujiyama A."/>
            <person name="Inagaki F."/>
            <person name="Takami H."/>
        </authorList>
    </citation>
    <scope>NUCLEOTIDE SEQUENCE</scope>
    <source>
        <strain evidence="1">Expedition CK06-06</strain>
    </source>
</reference>
<organism evidence="1">
    <name type="scientific">marine sediment metagenome</name>
    <dbReference type="NCBI Taxonomy" id="412755"/>
    <lineage>
        <taxon>unclassified sequences</taxon>
        <taxon>metagenomes</taxon>
        <taxon>ecological metagenomes</taxon>
    </lineage>
</organism>